<feature type="compositionally biased region" description="Low complexity" evidence="1">
    <location>
        <begin position="238"/>
        <end position="253"/>
    </location>
</feature>
<dbReference type="InterPro" id="IPR000008">
    <property type="entry name" value="C2_dom"/>
</dbReference>
<feature type="compositionally biased region" description="Gly residues" evidence="1">
    <location>
        <begin position="40"/>
        <end position="51"/>
    </location>
</feature>
<name>W7TL29_9STRA</name>
<dbReference type="CDD" id="cd00030">
    <property type="entry name" value="C2"/>
    <property type="match status" value="1"/>
</dbReference>
<proteinExistence type="predicted"/>
<evidence type="ECO:0000256" key="1">
    <source>
        <dbReference type="SAM" id="MobiDB-lite"/>
    </source>
</evidence>
<comment type="caution">
    <text evidence="3">The sequence shown here is derived from an EMBL/GenBank/DDBJ whole genome shotgun (WGS) entry which is preliminary data.</text>
</comment>
<feature type="region of interest" description="Disordered" evidence="1">
    <location>
        <begin position="30"/>
        <end position="69"/>
    </location>
</feature>
<gene>
    <name evidence="3" type="ORF">Naga_100325g3</name>
</gene>
<protein>
    <recommendedName>
        <fullName evidence="2">C2 domain-containing protein</fullName>
    </recommendedName>
</protein>
<evidence type="ECO:0000313" key="4">
    <source>
        <dbReference type="Proteomes" id="UP000019335"/>
    </source>
</evidence>
<dbReference type="Proteomes" id="UP000019335">
    <property type="component" value="Chromosome 14"/>
</dbReference>
<dbReference type="OrthoDB" id="10064100at2759"/>
<dbReference type="PROSITE" id="PS50004">
    <property type="entry name" value="C2"/>
    <property type="match status" value="1"/>
</dbReference>
<dbReference type="InterPro" id="IPR035892">
    <property type="entry name" value="C2_domain_sf"/>
</dbReference>
<keyword evidence="4" id="KW-1185">Reference proteome</keyword>
<dbReference type="SUPFAM" id="SSF49562">
    <property type="entry name" value="C2 domain (Calcium/lipid-binding domain, CaLB)"/>
    <property type="match status" value="1"/>
</dbReference>
<sequence>MVAMVAPKCFTDRTHALYRTRSLHRLVKMSNSSAKTKGQATGGVETGGRGTTGAAKAGGHVKSNASYHKGPAYEGDENLEDGEFYSLTSVGTLIVRIVAARNLPAAVGGGFFSNGHSNPYAILEFEGSVQGTSVVPHTLDPVWPREQYFFQVKMPVLHADEDREGEGGGGGSYSGRLPAVFKEGIKGGQGEYDPLMKKSKGKEEQTTMFSSAEPHLNVKLVHRHDGALSASPIPPPASAASTASTARAQASSPGRSRGRGVEGAGDGTEDPTEFTKPGRAGGGERPPSLPTTGS</sequence>
<reference evidence="3 4" key="1">
    <citation type="journal article" date="2014" name="Mol. Plant">
        <title>Chromosome Scale Genome Assembly and Transcriptome Profiling of Nannochloropsis gaditana in Nitrogen Depletion.</title>
        <authorList>
            <person name="Corteggiani Carpinelli E."/>
            <person name="Telatin A."/>
            <person name="Vitulo N."/>
            <person name="Forcato C."/>
            <person name="D'Angelo M."/>
            <person name="Schiavon R."/>
            <person name="Vezzi A."/>
            <person name="Giacometti G.M."/>
            <person name="Morosinotto T."/>
            <person name="Valle G."/>
        </authorList>
    </citation>
    <scope>NUCLEOTIDE SEQUENCE [LARGE SCALE GENOMIC DNA]</scope>
    <source>
        <strain evidence="3 4">B-31</strain>
    </source>
</reference>
<dbReference type="Pfam" id="PF00168">
    <property type="entry name" value="C2"/>
    <property type="match status" value="1"/>
</dbReference>
<organism evidence="3 4">
    <name type="scientific">Nannochloropsis gaditana</name>
    <dbReference type="NCBI Taxonomy" id="72520"/>
    <lineage>
        <taxon>Eukaryota</taxon>
        <taxon>Sar</taxon>
        <taxon>Stramenopiles</taxon>
        <taxon>Ochrophyta</taxon>
        <taxon>Eustigmatophyceae</taxon>
        <taxon>Eustigmatales</taxon>
        <taxon>Monodopsidaceae</taxon>
        <taxon>Nannochloropsis</taxon>
    </lineage>
</organism>
<evidence type="ECO:0000259" key="2">
    <source>
        <dbReference type="PROSITE" id="PS50004"/>
    </source>
</evidence>
<accession>W7TL29</accession>
<feature type="domain" description="C2" evidence="2">
    <location>
        <begin position="71"/>
        <end position="209"/>
    </location>
</feature>
<evidence type="ECO:0000313" key="3">
    <source>
        <dbReference type="EMBL" id="EWM24193.1"/>
    </source>
</evidence>
<feature type="region of interest" description="Disordered" evidence="1">
    <location>
        <begin position="185"/>
        <end position="213"/>
    </location>
</feature>
<dbReference type="EMBL" id="AZIL01001311">
    <property type="protein sequence ID" value="EWM24193.1"/>
    <property type="molecule type" value="Genomic_DNA"/>
</dbReference>
<dbReference type="Gene3D" id="2.60.40.150">
    <property type="entry name" value="C2 domain"/>
    <property type="match status" value="1"/>
</dbReference>
<dbReference type="AlphaFoldDB" id="W7TL29"/>
<feature type="region of interest" description="Disordered" evidence="1">
    <location>
        <begin position="227"/>
        <end position="294"/>
    </location>
</feature>